<proteinExistence type="predicted"/>
<dbReference type="GO" id="GO:0042597">
    <property type="term" value="C:periplasmic space"/>
    <property type="evidence" value="ECO:0007669"/>
    <property type="project" value="InterPro"/>
</dbReference>
<sequence>MGQNVAYTDASGRYFVFGHLFDMQTQRDLTHSAT</sequence>
<feature type="domain" description="Disulphide bond isomerase DsbC/G N-terminal" evidence="1">
    <location>
        <begin position="2"/>
        <end position="30"/>
    </location>
</feature>
<accession>A0A011NAQ7</accession>
<protein>
    <recommendedName>
        <fullName evidence="1">Disulphide bond isomerase DsbC/G N-terminal domain-containing protein</fullName>
    </recommendedName>
</protein>
<evidence type="ECO:0000259" key="1">
    <source>
        <dbReference type="Pfam" id="PF10411"/>
    </source>
</evidence>
<dbReference type="Proteomes" id="UP000021816">
    <property type="component" value="Unassembled WGS sequence"/>
</dbReference>
<dbReference type="EMBL" id="JEMX01000194">
    <property type="protein sequence ID" value="EXI72126.1"/>
    <property type="molecule type" value="Genomic_DNA"/>
</dbReference>
<comment type="caution">
    <text evidence="2">The sequence shown here is derived from an EMBL/GenBank/DDBJ whole genome shotgun (WGS) entry which is preliminary data.</text>
</comment>
<evidence type="ECO:0000313" key="2">
    <source>
        <dbReference type="EMBL" id="EXI72126.1"/>
    </source>
</evidence>
<reference evidence="2 3" key="1">
    <citation type="submission" date="2014-02" db="EMBL/GenBank/DDBJ databases">
        <title>Expanding our view of genomic diversity in Candidatus Accumulibacter clades.</title>
        <authorList>
            <person name="Skennerton C.T."/>
            <person name="Barr J.J."/>
            <person name="Slater F.R."/>
            <person name="Bond P.L."/>
            <person name="Tyson G.W."/>
        </authorList>
    </citation>
    <scope>NUCLEOTIDE SEQUENCE [LARGE SCALE GENOMIC DNA]</scope>
    <source>
        <strain evidence="3">BA-92</strain>
    </source>
</reference>
<name>A0A011NAQ7_9PROT</name>
<gene>
    <name evidence="2" type="ORF">AW10_04263</name>
</gene>
<dbReference type="InterPro" id="IPR009094">
    <property type="entry name" value="DiS-bond_isomerase_DsbC/G_N_sf"/>
</dbReference>
<dbReference type="AlphaFoldDB" id="A0A011NAQ7"/>
<evidence type="ECO:0000313" key="3">
    <source>
        <dbReference type="Proteomes" id="UP000021816"/>
    </source>
</evidence>
<dbReference type="Pfam" id="PF10411">
    <property type="entry name" value="DsbC_N"/>
    <property type="match status" value="1"/>
</dbReference>
<dbReference type="SUPFAM" id="SSF54423">
    <property type="entry name" value="DsbC/DsbG N-terminal domain-like"/>
    <property type="match status" value="1"/>
</dbReference>
<organism evidence="2 3">
    <name type="scientific">Candidatus Accumulibacter appositus</name>
    <dbReference type="NCBI Taxonomy" id="1454003"/>
    <lineage>
        <taxon>Bacteria</taxon>
        <taxon>Pseudomonadati</taxon>
        <taxon>Pseudomonadota</taxon>
        <taxon>Betaproteobacteria</taxon>
        <taxon>Candidatus Accumulibacter</taxon>
    </lineage>
</organism>
<dbReference type="Gene3D" id="3.10.450.70">
    <property type="entry name" value="Disulphide bond isomerase, DsbC/G, N-terminal"/>
    <property type="match status" value="1"/>
</dbReference>
<dbReference type="InterPro" id="IPR018950">
    <property type="entry name" value="DiS-bond_isomerase_DsbC/G_N"/>
</dbReference>